<dbReference type="AlphaFoldDB" id="A0A6L8LSK6"/>
<keyword evidence="3" id="KW-1185">Reference proteome</keyword>
<protein>
    <recommendedName>
        <fullName evidence="1">AraC effector-binding domain-containing protein</fullName>
    </recommendedName>
</protein>
<evidence type="ECO:0000259" key="1">
    <source>
        <dbReference type="SMART" id="SM00871"/>
    </source>
</evidence>
<dbReference type="Gene3D" id="3.20.80.10">
    <property type="entry name" value="Regulatory factor, effector binding domain"/>
    <property type="match status" value="1"/>
</dbReference>
<dbReference type="SUPFAM" id="SSF55136">
    <property type="entry name" value="Probable bacterial effector-binding domain"/>
    <property type="match status" value="1"/>
</dbReference>
<sequence>MMFIVPPPEIVDMPELAIIGLGGEYCLDTRGEIPKLWWLLQTERQPIHQGVRATTYGVFQTVPPGATFSYYDRFFYIAGLAAEPDESERPPFHAVTLKGGRYAVFRFTGSYSEMTQAFDAAILNWLPQSDWQLDDREVVECYPGYKLSEKSLPVFEVWLPVTEKT</sequence>
<accession>A0A6L8LSK6</accession>
<evidence type="ECO:0000313" key="2">
    <source>
        <dbReference type="EMBL" id="MYM57600.1"/>
    </source>
</evidence>
<dbReference type="RefSeq" id="WP_160975505.1">
    <property type="nucleotide sequence ID" value="NZ_WWEN01000015.1"/>
</dbReference>
<reference evidence="2 3" key="1">
    <citation type="submission" date="2020-01" db="EMBL/GenBank/DDBJ databases">
        <authorList>
            <person name="Chen S."/>
        </authorList>
    </citation>
    <scope>NUCLEOTIDE SEQUENCE [LARGE SCALE GENOMIC DNA]</scope>
    <source>
        <strain evidence="2 3">GS-10</strain>
    </source>
</reference>
<dbReference type="InterPro" id="IPR011256">
    <property type="entry name" value="Reg_factor_effector_dom_sf"/>
</dbReference>
<name>A0A6L8LSK6_9RHOB</name>
<evidence type="ECO:0000313" key="3">
    <source>
        <dbReference type="Proteomes" id="UP000479043"/>
    </source>
</evidence>
<dbReference type="InterPro" id="IPR029442">
    <property type="entry name" value="GyrI-like"/>
</dbReference>
<dbReference type="Proteomes" id="UP000479043">
    <property type="component" value="Unassembled WGS sequence"/>
</dbReference>
<comment type="caution">
    <text evidence="2">The sequence shown here is derived from an EMBL/GenBank/DDBJ whole genome shotgun (WGS) entry which is preliminary data.</text>
</comment>
<organism evidence="2 3">
    <name type="scientific">Thalassovita mangrovi</name>
    <dbReference type="NCBI Taxonomy" id="2692236"/>
    <lineage>
        <taxon>Bacteria</taxon>
        <taxon>Pseudomonadati</taxon>
        <taxon>Pseudomonadota</taxon>
        <taxon>Alphaproteobacteria</taxon>
        <taxon>Rhodobacterales</taxon>
        <taxon>Roseobacteraceae</taxon>
        <taxon>Thalassovita</taxon>
    </lineage>
</organism>
<gene>
    <name evidence="2" type="ORF">GR167_19945</name>
</gene>
<dbReference type="Pfam" id="PF06445">
    <property type="entry name" value="GyrI-like"/>
    <property type="match status" value="1"/>
</dbReference>
<feature type="domain" description="AraC effector-binding" evidence="1">
    <location>
        <begin position="6"/>
        <end position="162"/>
    </location>
</feature>
<dbReference type="SMART" id="SM00871">
    <property type="entry name" value="AraC_E_bind"/>
    <property type="match status" value="1"/>
</dbReference>
<proteinExistence type="predicted"/>
<dbReference type="InterPro" id="IPR010499">
    <property type="entry name" value="AraC_E-bd"/>
</dbReference>
<dbReference type="EMBL" id="WWEN01000015">
    <property type="protein sequence ID" value="MYM57600.1"/>
    <property type="molecule type" value="Genomic_DNA"/>
</dbReference>